<comment type="caution">
    <text evidence="2">The sequence shown here is derived from an EMBL/GenBank/DDBJ whole genome shotgun (WGS) entry which is preliminary data.</text>
</comment>
<dbReference type="Proteomes" id="UP001595799">
    <property type="component" value="Unassembled WGS sequence"/>
</dbReference>
<evidence type="ECO:0000256" key="1">
    <source>
        <dbReference type="SAM" id="MobiDB-lite"/>
    </source>
</evidence>
<dbReference type="EMBL" id="JBHSCW010000004">
    <property type="protein sequence ID" value="MFC4351916.1"/>
    <property type="molecule type" value="Genomic_DNA"/>
</dbReference>
<protein>
    <submittedName>
        <fullName evidence="2">Uncharacterized protein</fullName>
    </submittedName>
</protein>
<proteinExistence type="predicted"/>
<evidence type="ECO:0000313" key="2">
    <source>
        <dbReference type="EMBL" id="MFC4351916.1"/>
    </source>
</evidence>
<feature type="region of interest" description="Disordered" evidence="1">
    <location>
        <begin position="1"/>
        <end position="23"/>
    </location>
</feature>
<evidence type="ECO:0000313" key="3">
    <source>
        <dbReference type="Proteomes" id="UP001595799"/>
    </source>
</evidence>
<feature type="compositionally biased region" description="Low complexity" evidence="1">
    <location>
        <begin position="242"/>
        <end position="257"/>
    </location>
</feature>
<sequence>MSIGIESQAQTQQNEQARPARRNYAAYSEGGYRPGEMDVPEHDNLSFGDVLDIVNPLQHIPGVNMAYRALTGDQMEAPARILGGMIYGGPIGFVSGIANSLLEEGTGRDIGETVIAQVLGEDAVPAGTSGEQHAAKSNDTLAAAAANAPAQMTQGGGTTQHSGESTKVASEATGLTGMDALRAFASDRGDSPASPASPQQNSQLPEDEKKGNYYALNPAAQPPTTAATTSGSSDERRPGELQQAQAPQTQASQSAPSRNTSGTPPPDDSFMPLGKDGSRVRAPAEADRMPLSDSMSGPGAGHSMSAGSMSGGEKTGMPGAAMNAMPGKPADTSRPAPAAPGLSPQGEGAPNAAAYGAASGGGQVAEQMKAALLKYQALQEE</sequence>
<feature type="compositionally biased region" description="Low complexity" evidence="1">
    <location>
        <begin position="191"/>
        <end position="204"/>
    </location>
</feature>
<feature type="compositionally biased region" description="Low complexity" evidence="1">
    <location>
        <begin position="346"/>
        <end position="357"/>
    </location>
</feature>
<name>A0ABV8UMT0_9PROT</name>
<feature type="region of interest" description="Disordered" evidence="1">
    <location>
        <begin position="185"/>
        <end position="363"/>
    </location>
</feature>
<feature type="compositionally biased region" description="Low complexity" evidence="1">
    <location>
        <begin position="218"/>
        <end position="229"/>
    </location>
</feature>
<feature type="compositionally biased region" description="Low complexity" evidence="1">
    <location>
        <begin position="294"/>
        <end position="308"/>
    </location>
</feature>
<accession>A0ABV8UMT0</accession>
<gene>
    <name evidence="2" type="ORF">ACFOW6_10220</name>
</gene>
<organism evidence="2 3">
    <name type="scientific">Fodinicurvata halophila</name>
    <dbReference type="NCBI Taxonomy" id="1419723"/>
    <lineage>
        <taxon>Bacteria</taxon>
        <taxon>Pseudomonadati</taxon>
        <taxon>Pseudomonadota</taxon>
        <taxon>Alphaproteobacteria</taxon>
        <taxon>Rhodospirillales</taxon>
        <taxon>Rhodovibrionaceae</taxon>
        <taxon>Fodinicurvata</taxon>
    </lineage>
</organism>
<keyword evidence="3" id="KW-1185">Reference proteome</keyword>
<reference evidence="3" key="1">
    <citation type="journal article" date="2019" name="Int. J. Syst. Evol. Microbiol.">
        <title>The Global Catalogue of Microorganisms (GCM) 10K type strain sequencing project: providing services to taxonomists for standard genome sequencing and annotation.</title>
        <authorList>
            <consortium name="The Broad Institute Genomics Platform"/>
            <consortium name="The Broad Institute Genome Sequencing Center for Infectious Disease"/>
            <person name="Wu L."/>
            <person name="Ma J."/>
        </authorList>
    </citation>
    <scope>NUCLEOTIDE SEQUENCE [LARGE SCALE GENOMIC DNA]</scope>
    <source>
        <strain evidence="3">CECT 8472</strain>
    </source>
</reference>
<feature type="compositionally biased region" description="Polar residues" evidence="1">
    <location>
        <begin position="1"/>
        <end position="16"/>
    </location>
</feature>
<dbReference type="RefSeq" id="WP_382422261.1">
    <property type="nucleotide sequence ID" value="NZ_JBHSCW010000004.1"/>
</dbReference>
<feature type="region of interest" description="Disordered" evidence="1">
    <location>
        <begin position="145"/>
        <end position="168"/>
    </location>
</feature>
<feature type="compositionally biased region" description="Polar residues" evidence="1">
    <location>
        <begin position="159"/>
        <end position="168"/>
    </location>
</feature>
<feature type="compositionally biased region" description="Basic and acidic residues" evidence="1">
    <location>
        <begin position="276"/>
        <end position="290"/>
    </location>
</feature>